<organism evidence="1 2">
    <name type="scientific">Spiromyces aspiralis</name>
    <dbReference type="NCBI Taxonomy" id="68401"/>
    <lineage>
        <taxon>Eukaryota</taxon>
        <taxon>Fungi</taxon>
        <taxon>Fungi incertae sedis</taxon>
        <taxon>Zoopagomycota</taxon>
        <taxon>Kickxellomycotina</taxon>
        <taxon>Kickxellomycetes</taxon>
        <taxon>Kickxellales</taxon>
        <taxon>Kickxellaceae</taxon>
        <taxon>Spiromyces</taxon>
    </lineage>
</organism>
<protein>
    <submittedName>
        <fullName evidence="1">Ribosomal 40S subunit protein S1B</fullName>
    </submittedName>
</protein>
<feature type="non-terminal residue" evidence="1">
    <location>
        <position position="1"/>
    </location>
</feature>
<sequence length="60" mass="6694">IEKACQGIYPLQNVYIHKCKVIKAPKFDAQKLLELHSDAGETGAKIPKGEFKEPEIQAEV</sequence>
<evidence type="ECO:0000313" key="1">
    <source>
        <dbReference type="EMBL" id="KAJ1677443.1"/>
    </source>
</evidence>
<proteinExistence type="predicted"/>
<comment type="caution">
    <text evidence="1">The sequence shown here is derived from an EMBL/GenBank/DDBJ whole genome shotgun (WGS) entry which is preliminary data.</text>
</comment>
<dbReference type="Proteomes" id="UP001145114">
    <property type="component" value="Unassembled WGS sequence"/>
</dbReference>
<keyword evidence="2" id="KW-1185">Reference proteome</keyword>
<dbReference type="EMBL" id="JAMZIH010002442">
    <property type="protein sequence ID" value="KAJ1677443.1"/>
    <property type="molecule type" value="Genomic_DNA"/>
</dbReference>
<gene>
    <name evidence="1" type="primary">RPS1_1</name>
    <name evidence="1" type="ORF">EV182_006163</name>
</gene>
<evidence type="ECO:0000313" key="2">
    <source>
        <dbReference type="Proteomes" id="UP001145114"/>
    </source>
</evidence>
<name>A0ACC1HLN0_9FUNG</name>
<accession>A0ACC1HLN0</accession>
<reference evidence="1" key="1">
    <citation type="submission" date="2022-06" db="EMBL/GenBank/DDBJ databases">
        <title>Phylogenomic reconstructions and comparative analyses of Kickxellomycotina fungi.</title>
        <authorList>
            <person name="Reynolds N.K."/>
            <person name="Stajich J.E."/>
            <person name="Barry K."/>
            <person name="Grigoriev I.V."/>
            <person name="Crous P."/>
            <person name="Smith M.E."/>
        </authorList>
    </citation>
    <scope>NUCLEOTIDE SEQUENCE</scope>
    <source>
        <strain evidence="1">RSA 2271</strain>
    </source>
</reference>